<gene>
    <name evidence="10" type="ORF">FQY79_00035</name>
</gene>
<proteinExistence type="inferred from homology"/>
<evidence type="ECO:0000256" key="7">
    <source>
        <dbReference type="SAM" id="MobiDB-lite"/>
    </source>
</evidence>
<dbReference type="InterPro" id="IPR005546">
    <property type="entry name" value="Autotransporte_beta"/>
</dbReference>
<dbReference type="Proteomes" id="UP000315949">
    <property type="component" value="Unassembled WGS sequence"/>
</dbReference>
<dbReference type="PANTHER" id="PTHR43806">
    <property type="entry name" value="PEPTIDASE S8"/>
    <property type="match status" value="1"/>
</dbReference>
<dbReference type="RefSeq" id="WP_146309592.1">
    <property type="nucleotide sequence ID" value="NZ_VOHE01000001.1"/>
</dbReference>
<dbReference type="InterPro" id="IPR023828">
    <property type="entry name" value="Peptidase_S8_Ser-AS"/>
</dbReference>
<dbReference type="PANTHER" id="PTHR43806:SF11">
    <property type="entry name" value="CEREVISIN-RELATED"/>
    <property type="match status" value="1"/>
</dbReference>
<dbReference type="PRINTS" id="PR00723">
    <property type="entry name" value="SUBTILISIN"/>
</dbReference>
<dbReference type="InterPro" id="IPR015500">
    <property type="entry name" value="Peptidase_S8_subtilisin-rel"/>
</dbReference>
<dbReference type="InterPro" id="IPR006315">
    <property type="entry name" value="OM_autotransptr_brl_dom"/>
</dbReference>
<evidence type="ECO:0000256" key="8">
    <source>
        <dbReference type="SAM" id="SignalP"/>
    </source>
</evidence>
<dbReference type="InterPro" id="IPR000209">
    <property type="entry name" value="Peptidase_S8/S53_dom"/>
</dbReference>
<dbReference type="OrthoDB" id="5360469at2"/>
<dbReference type="AlphaFoldDB" id="A0A5C5U764"/>
<dbReference type="NCBIfam" id="TIGR01414">
    <property type="entry name" value="autotrans_barl"/>
    <property type="match status" value="1"/>
</dbReference>
<feature type="signal peptide" evidence="8">
    <location>
        <begin position="1"/>
        <end position="26"/>
    </location>
</feature>
<evidence type="ECO:0000256" key="4">
    <source>
        <dbReference type="ARBA" id="ARBA00022801"/>
    </source>
</evidence>
<dbReference type="PROSITE" id="PS51892">
    <property type="entry name" value="SUBTILASE"/>
    <property type="match status" value="1"/>
</dbReference>
<comment type="similarity">
    <text evidence="1 6">Belongs to the peptidase S8 family.</text>
</comment>
<dbReference type="PROSITE" id="PS00136">
    <property type="entry name" value="SUBTILASE_ASP"/>
    <property type="match status" value="1"/>
</dbReference>
<feature type="active site" description="Charge relay system" evidence="6">
    <location>
        <position position="131"/>
    </location>
</feature>
<keyword evidence="3 8" id="KW-0732">Signal</keyword>
<feature type="active site" description="Charge relay system" evidence="6">
    <location>
        <position position="95"/>
    </location>
</feature>
<dbReference type="EMBL" id="VOHE01000001">
    <property type="protein sequence ID" value="TWT21569.1"/>
    <property type="molecule type" value="Genomic_DNA"/>
</dbReference>
<feature type="region of interest" description="Disordered" evidence="7">
    <location>
        <begin position="28"/>
        <end position="66"/>
    </location>
</feature>
<dbReference type="Pfam" id="PF00082">
    <property type="entry name" value="Peptidase_S8"/>
    <property type="match status" value="1"/>
</dbReference>
<dbReference type="InterPro" id="IPR036852">
    <property type="entry name" value="Peptidase_S8/S53_dom_sf"/>
</dbReference>
<sequence length="945" mass="97576">MSQMACGWLSRLSVGLAVALALGACGGGGGGTRADPPPQGPPPEPPPPPPPAPPPSPPVVQPPEPAYSHHLAWTNAAQAHEAGLDGAGIRIGVIDSGVQRNHPALAGRVVANLHYLDPRSNDLSVDDVHGHGTAVAQVIAGRPFGRWPGGLAPGAEIVSARIISDTPPEDDGSGQGNEISGPLGIGPIHDDLVAQGVRIINNSWGGLYWTDPAATAQIAAEYRPFVVERGGLVVFSAGNSGFEDPSDTAALPSQPGSGGSRPAADLERGWLAVAALAEGSDSQLAYYSNACGLAMDYCLSAPGTVVVTGTDDAPDAPSYWRWSGTSFAAPIVSGAAALVWEAFPYFDNDLVRQTLLGTATDIGAPGVDPVFGHGRLDVGAAVRGPERLDWGDVVADFDGLTSAWRNPITGDGGIVKRGDGRLVLTAPGDYRGDTRVEAGTLVVDGELANTRVLVGRDGTLTGRGGIGMQIHNSGTVAVDVDNALVARGDYVQAASGTLSVQVGSQLRVHGTATIEGGTLHVSGLAPGYVAQASETVLTALGGLEGRFDALSYAASLFLEAGLAYDYDLDEVILEIARLDVMAAAKRLPSVSPAGLAAARRLEQAFARIDAGGADAADDAVLALAGRFQALADERAAASALDSLSGESHALATSLAFDAIDIGRRALSARVERMGPGNAAGAWRQALGVSGQGTGIAGGGFHLDGWMIGRDHAPAPGLVSGFAFGEVRAEGRVGGNHDRSRGRQTAASVYLGRLGADGYALGQATSGRFDRDIERWLFDGPDARAGVHGTTSGGYASLAVEAGRHLHRGAWRLTPYLGADHVRMRSDGFEEWGSAFALRTADATLARTQATVGLRARRDWRGASLRAWSEWQQTLQAEGFALQASLAGIDSWSPLPLADAAKPGGLVGLGLDTWLGRAGRLELGVDQRFGPRGGDRMAHLRYLLAF</sequence>
<keyword evidence="2 6" id="KW-0645">Protease</keyword>
<dbReference type="Gene3D" id="2.40.128.130">
    <property type="entry name" value="Autotransporter beta-domain"/>
    <property type="match status" value="1"/>
</dbReference>
<evidence type="ECO:0000313" key="10">
    <source>
        <dbReference type="EMBL" id="TWT21569.1"/>
    </source>
</evidence>
<accession>A0A5C5U764</accession>
<dbReference type="Pfam" id="PF03797">
    <property type="entry name" value="Autotransporter"/>
    <property type="match status" value="1"/>
</dbReference>
<feature type="compositionally biased region" description="Pro residues" evidence="7">
    <location>
        <begin position="35"/>
        <end position="65"/>
    </location>
</feature>
<dbReference type="PROSITE" id="PS51208">
    <property type="entry name" value="AUTOTRANSPORTER"/>
    <property type="match status" value="1"/>
</dbReference>
<keyword evidence="11" id="KW-1185">Reference proteome</keyword>
<evidence type="ECO:0000256" key="1">
    <source>
        <dbReference type="ARBA" id="ARBA00011073"/>
    </source>
</evidence>
<feature type="active site" description="Charge relay system" evidence="6">
    <location>
        <position position="326"/>
    </location>
</feature>
<dbReference type="SUPFAM" id="SSF103515">
    <property type="entry name" value="Autotransporter"/>
    <property type="match status" value="1"/>
</dbReference>
<keyword evidence="4 6" id="KW-0378">Hydrolase</keyword>
<keyword evidence="5 6" id="KW-0720">Serine protease</keyword>
<dbReference type="GO" id="GO:0019867">
    <property type="term" value="C:outer membrane"/>
    <property type="evidence" value="ECO:0007669"/>
    <property type="project" value="InterPro"/>
</dbReference>
<organism evidence="10 11">
    <name type="scientific">Luteimonas wenzhouensis</name>
    <dbReference type="NCBI Taxonomy" id="2599615"/>
    <lineage>
        <taxon>Bacteria</taxon>
        <taxon>Pseudomonadati</taxon>
        <taxon>Pseudomonadota</taxon>
        <taxon>Gammaproteobacteria</taxon>
        <taxon>Lysobacterales</taxon>
        <taxon>Lysobacteraceae</taxon>
        <taxon>Luteimonas</taxon>
    </lineage>
</organism>
<protein>
    <submittedName>
        <fullName evidence="10">S8 family serine peptidase</fullName>
    </submittedName>
</protein>
<dbReference type="GO" id="GO:0006508">
    <property type="term" value="P:proteolysis"/>
    <property type="evidence" value="ECO:0007669"/>
    <property type="project" value="UniProtKB-KW"/>
</dbReference>
<dbReference type="InterPro" id="IPR036709">
    <property type="entry name" value="Autotransporte_beta_dom_sf"/>
</dbReference>
<dbReference type="NCBIfam" id="TIGR02601">
    <property type="entry name" value="autotrns_rpt"/>
    <property type="match status" value="1"/>
</dbReference>
<dbReference type="SUPFAM" id="SSF52743">
    <property type="entry name" value="Subtilisin-like"/>
    <property type="match status" value="1"/>
</dbReference>
<dbReference type="GO" id="GO:0004252">
    <property type="term" value="F:serine-type endopeptidase activity"/>
    <property type="evidence" value="ECO:0007669"/>
    <property type="project" value="UniProtKB-UniRule"/>
</dbReference>
<dbReference type="SMART" id="SM00869">
    <property type="entry name" value="Autotransporter"/>
    <property type="match status" value="1"/>
</dbReference>
<evidence type="ECO:0000259" key="9">
    <source>
        <dbReference type="PROSITE" id="PS51208"/>
    </source>
</evidence>
<dbReference type="Gene3D" id="3.40.50.200">
    <property type="entry name" value="Peptidase S8/S53 domain"/>
    <property type="match status" value="1"/>
</dbReference>
<dbReference type="InterPro" id="IPR023827">
    <property type="entry name" value="Peptidase_S8_Asp-AS"/>
</dbReference>
<dbReference type="InterPro" id="IPR050131">
    <property type="entry name" value="Peptidase_S8_subtilisin-like"/>
</dbReference>
<feature type="chain" id="PRO_5022797181" evidence="8">
    <location>
        <begin position="27"/>
        <end position="945"/>
    </location>
</feature>
<dbReference type="Pfam" id="PF12951">
    <property type="entry name" value="PATR"/>
    <property type="match status" value="1"/>
</dbReference>
<evidence type="ECO:0000313" key="11">
    <source>
        <dbReference type="Proteomes" id="UP000315949"/>
    </source>
</evidence>
<evidence type="ECO:0000256" key="6">
    <source>
        <dbReference type="PROSITE-ProRule" id="PRU01240"/>
    </source>
</evidence>
<dbReference type="InterPro" id="IPR013425">
    <property type="entry name" value="Autotrns_rpt"/>
</dbReference>
<evidence type="ECO:0000256" key="2">
    <source>
        <dbReference type="ARBA" id="ARBA00022670"/>
    </source>
</evidence>
<name>A0A5C5U764_9GAMM</name>
<evidence type="ECO:0000256" key="5">
    <source>
        <dbReference type="ARBA" id="ARBA00022825"/>
    </source>
</evidence>
<reference evidence="10 11" key="1">
    <citation type="submission" date="2019-07" db="EMBL/GenBank/DDBJ databases">
        <title>Luteimonas sp. YD-1 nov., isolated from acidic soil.</title>
        <authorList>
            <person name="Zhou J."/>
        </authorList>
    </citation>
    <scope>NUCLEOTIDE SEQUENCE [LARGE SCALE GENOMIC DNA]</scope>
    <source>
        <strain evidence="10 11">YD-1</strain>
    </source>
</reference>
<dbReference type="PROSITE" id="PS00138">
    <property type="entry name" value="SUBTILASE_SER"/>
    <property type="match status" value="1"/>
</dbReference>
<feature type="region of interest" description="Disordered" evidence="7">
    <location>
        <begin position="244"/>
        <end position="263"/>
    </location>
</feature>
<dbReference type="CDD" id="cd04848">
    <property type="entry name" value="Peptidases_S8_Autotransporter_serine_protease_like"/>
    <property type="match status" value="1"/>
</dbReference>
<feature type="domain" description="Autotransporter" evidence="9">
    <location>
        <begin position="674"/>
        <end position="945"/>
    </location>
</feature>
<dbReference type="InterPro" id="IPR034061">
    <property type="entry name" value="Peptidases_S8_Autotransporter"/>
</dbReference>
<comment type="caution">
    <text evidence="10">The sequence shown here is derived from an EMBL/GenBank/DDBJ whole genome shotgun (WGS) entry which is preliminary data.</text>
</comment>
<evidence type="ECO:0000256" key="3">
    <source>
        <dbReference type="ARBA" id="ARBA00022729"/>
    </source>
</evidence>